<keyword evidence="9" id="KW-1185">Reference proteome</keyword>
<dbReference type="CDD" id="cd01127">
    <property type="entry name" value="TrwB_TraG_TraD_VirD4"/>
    <property type="match status" value="1"/>
</dbReference>
<dbReference type="EMBL" id="VFMO01000001">
    <property type="protein sequence ID" value="TQJ14649.1"/>
    <property type="molecule type" value="Genomic_DNA"/>
</dbReference>
<feature type="transmembrane region" description="Helical" evidence="6">
    <location>
        <begin position="77"/>
        <end position="98"/>
    </location>
</feature>
<gene>
    <name evidence="8" type="ORF">FB459_2122</name>
</gene>
<keyword evidence="5 6" id="KW-0472">Membrane</keyword>
<evidence type="ECO:0000313" key="9">
    <source>
        <dbReference type="Proteomes" id="UP000320806"/>
    </source>
</evidence>
<dbReference type="Proteomes" id="UP000320806">
    <property type="component" value="Unassembled WGS sequence"/>
</dbReference>
<keyword evidence="2" id="KW-1003">Cell membrane</keyword>
<protein>
    <submittedName>
        <fullName evidence="8">Type IV secretory pathway TraG/TraD family ATPase VirD4</fullName>
    </submittedName>
</protein>
<accession>A0A542EH57</accession>
<evidence type="ECO:0000256" key="2">
    <source>
        <dbReference type="ARBA" id="ARBA00022475"/>
    </source>
</evidence>
<proteinExistence type="predicted"/>
<dbReference type="InterPro" id="IPR032689">
    <property type="entry name" value="TraG-D_C"/>
</dbReference>
<dbReference type="Pfam" id="PF12696">
    <property type="entry name" value="TraG-D_C"/>
    <property type="match status" value="1"/>
</dbReference>
<evidence type="ECO:0000256" key="1">
    <source>
        <dbReference type="ARBA" id="ARBA00004651"/>
    </source>
</evidence>
<comment type="subcellular location">
    <subcellularLocation>
        <location evidence="1">Cell membrane</location>
        <topology evidence="1">Multi-pass membrane protein</topology>
    </subcellularLocation>
</comment>
<dbReference type="AlphaFoldDB" id="A0A542EH57"/>
<dbReference type="SUPFAM" id="SSF52540">
    <property type="entry name" value="P-loop containing nucleoside triphosphate hydrolases"/>
    <property type="match status" value="1"/>
</dbReference>
<dbReference type="PANTHER" id="PTHR37937:SF1">
    <property type="entry name" value="CONJUGATIVE TRANSFER: DNA TRANSPORT"/>
    <property type="match status" value="1"/>
</dbReference>
<organism evidence="8 9">
    <name type="scientific">Yimella lutea</name>
    <dbReference type="NCBI Taxonomy" id="587872"/>
    <lineage>
        <taxon>Bacteria</taxon>
        <taxon>Bacillati</taxon>
        <taxon>Actinomycetota</taxon>
        <taxon>Actinomycetes</taxon>
        <taxon>Micrococcales</taxon>
        <taxon>Dermacoccaceae</taxon>
        <taxon>Yimella</taxon>
    </lineage>
</organism>
<evidence type="ECO:0000256" key="5">
    <source>
        <dbReference type="ARBA" id="ARBA00023136"/>
    </source>
</evidence>
<dbReference type="PANTHER" id="PTHR37937">
    <property type="entry name" value="CONJUGATIVE TRANSFER: DNA TRANSPORT"/>
    <property type="match status" value="1"/>
</dbReference>
<sequence length="605" mass="63124">MSAPRQGGALGYELANLGIITLVAAAVLAVILRVAGSITACVTGIAQPSGGIEAGLAVLLRPADPGTALGADDLNAVVYWIVAGLLITAVGAVGWWVWRTFREHHRRTKIDPYRIVGIATRTDVATAASERALLRRGGQLRPSLSKPDAEDVGYLLGASRGVGVWASVEDSILLIGPPRSGKGLHVVINAILDAPGAVVTTSTRPDNLTATLTARSSDERPVAVFDPQHLAEGVPAGLRWSPIRGCADPLTAMIRATGLAAGTGLSAGGVEGGDFWEGKTRTALQALLHAAALDHRTPAELFRWTLDPAAASDAVAILTANPNAAIGWADSLQAMIDSDPRTRDSIWQGVSLSLAALADPRVLDAVSPGPDERFDPEEFLRKRGTVYLLATGAGANNSAALVSAFVEDLVEAARRLAARSPAARLDPPLLLALDEIGNLAPLPSLPTLMAEGGGTGITTMPVLQSLAQAREKWSDNAAGAIWDASIVKVILGGASNSRDLQDLTTLIGERDEITDSTTIGDQGSRSAQRSIRRVSIMPPDVIRTLPFGTGLILLRAAPPIVAKLRAWTGRKNSGELQTQRRGVEELLQHGTPASASEQGVVGAPE</sequence>
<reference evidence="8 9" key="1">
    <citation type="submission" date="2019-06" db="EMBL/GenBank/DDBJ databases">
        <title>Sequencing the genomes of 1000 actinobacteria strains.</title>
        <authorList>
            <person name="Klenk H.-P."/>
        </authorList>
    </citation>
    <scope>NUCLEOTIDE SEQUENCE [LARGE SCALE GENOMIC DNA]</scope>
    <source>
        <strain evidence="8 9">DSM 19828</strain>
    </source>
</reference>
<evidence type="ECO:0000256" key="6">
    <source>
        <dbReference type="SAM" id="Phobius"/>
    </source>
</evidence>
<feature type="domain" description="TraD/TraG TraM recognition site" evidence="7">
    <location>
        <begin position="428"/>
        <end position="546"/>
    </location>
</feature>
<evidence type="ECO:0000259" key="7">
    <source>
        <dbReference type="Pfam" id="PF12696"/>
    </source>
</evidence>
<evidence type="ECO:0000313" key="8">
    <source>
        <dbReference type="EMBL" id="TQJ14649.1"/>
    </source>
</evidence>
<dbReference type="InterPro" id="IPR027417">
    <property type="entry name" value="P-loop_NTPase"/>
</dbReference>
<keyword evidence="3 6" id="KW-0812">Transmembrane</keyword>
<keyword evidence="4 6" id="KW-1133">Transmembrane helix</keyword>
<dbReference type="Gene3D" id="3.40.50.300">
    <property type="entry name" value="P-loop containing nucleotide triphosphate hydrolases"/>
    <property type="match status" value="1"/>
</dbReference>
<comment type="caution">
    <text evidence="8">The sequence shown here is derived from an EMBL/GenBank/DDBJ whole genome shotgun (WGS) entry which is preliminary data.</text>
</comment>
<dbReference type="InterPro" id="IPR051539">
    <property type="entry name" value="T4SS-coupling_protein"/>
</dbReference>
<dbReference type="RefSeq" id="WP_141928428.1">
    <property type="nucleotide sequence ID" value="NZ_BAABCI010000003.1"/>
</dbReference>
<evidence type="ECO:0000256" key="3">
    <source>
        <dbReference type="ARBA" id="ARBA00022692"/>
    </source>
</evidence>
<evidence type="ECO:0000256" key="4">
    <source>
        <dbReference type="ARBA" id="ARBA00022989"/>
    </source>
</evidence>
<feature type="transmembrane region" description="Helical" evidence="6">
    <location>
        <begin position="12"/>
        <end position="32"/>
    </location>
</feature>
<name>A0A542EH57_9MICO</name>
<dbReference type="OrthoDB" id="226701at2"/>
<dbReference type="GO" id="GO:0005886">
    <property type="term" value="C:plasma membrane"/>
    <property type="evidence" value="ECO:0007669"/>
    <property type="project" value="UniProtKB-SubCell"/>
</dbReference>